<protein>
    <submittedName>
        <fullName evidence="1">Uncharacterized protein</fullName>
    </submittedName>
</protein>
<sequence length="78" mass="8840">MIKTTHISIQCPECGHTEFEQPDNVQDDDFVKCDGCGFQIMLADLKEVGVEQAKETVIPEAKKEIEKMLKKAFKGRLK</sequence>
<dbReference type="Proteomes" id="UP001431192">
    <property type="component" value="Unassembled WGS sequence"/>
</dbReference>
<name>A0ABT2P0H8_9GAMM</name>
<gene>
    <name evidence="1" type="ORF">N4T56_06165</name>
</gene>
<organism evidence="1 2">
    <name type="scientific">Shewanella phaeophyticola</name>
    <dbReference type="NCBI Taxonomy" id="2978345"/>
    <lineage>
        <taxon>Bacteria</taxon>
        <taxon>Pseudomonadati</taxon>
        <taxon>Pseudomonadota</taxon>
        <taxon>Gammaproteobacteria</taxon>
        <taxon>Alteromonadales</taxon>
        <taxon>Shewanellaceae</taxon>
        <taxon>Shewanella</taxon>
    </lineage>
</organism>
<evidence type="ECO:0000313" key="1">
    <source>
        <dbReference type="EMBL" id="MCT8986148.1"/>
    </source>
</evidence>
<dbReference type="EMBL" id="JAODOQ010000001">
    <property type="protein sequence ID" value="MCT8986148.1"/>
    <property type="molecule type" value="Genomic_DNA"/>
</dbReference>
<keyword evidence="2" id="KW-1185">Reference proteome</keyword>
<dbReference type="RefSeq" id="WP_182683224.1">
    <property type="nucleotide sequence ID" value="NZ_JAODOQ010000001.1"/>
</dbReference>
<reference evidence="1" key="1">
    <citation type="submission" date="2022-09" db="EMBL/GenBank/DDBJ databases">
        <title>Shewanella sp. KJ10-1 sp.nov, isolated from marine algae.</title>
        <authorList>
            <person name="Butt M."/>
            <person name="Lee J.K."/>
            <person name="Kim J.M."/>
            <person name="Choi D.G."/>
        </authorList>
    </citation>
    <scope>NUCLEOTIDE SEQUENCE</scope>
    <source>
        <strain evidence="1">KJ10-1</strain>
    </source>
</reference>
<comment type="caution">
    <text evidence="1">The sequence shown here is derived from an EMBL/GenBank/DDBJ whole genome shotgun (WGS) entry which is preliminary data.</text>
</comment>
<proteinExistence type="predicted"/>
<accession>A0ABT2P0H8</accession>
<dbReference type="Gene3D" id="2.20.28.160">
    <property type="match status" value="1"/>
</dbReference>
<evidence type="ECO:0000313" key="2">
    <source>
        <dbReference type="Proteomes" id="UP001431192"/>
    </source>
</evidence>